<dbReference type="Gene3D" id="3.50.50.60">
    <property type="entry name" value="FAD/NAD(P)-binding domain"/>
    <property type="match status" value="2"/>
</dbReference>
<gene>
    <name evidence="3" type="ORF">SAMN03080606_04048</name>
</gene>
<feature type="domain" description="Amine oxidase" evidence="2">
    <location>
        <begin position="11"/>
        <end position="482"/>
    </location>
</feature>
<dbReference type="Pfam" id="PF01593">
    <property type="entry name" value="Amino_oxidase"/>
    <property type="match status" value="1"/>
</dbReference>
<dbReference type="SUPFAM" id="SSF51905">
    <property type="entry name" value="FAD/NAD(P)-binding domain"/>
    <property type="match status" value="1"/>
</dbReference>
<reference evidence="3 4" key="1">
    <citation type="submission" date="2016-10" db="EMBL/GenBank/DDBJ databases">
        <authorList>
            <person name="de Groot N.N."/>
        </authorList>
    </citation>
    <scope>NUCLEOTIDE SEQUENCE [LARGE SCALE GENOMIC DNA]</scope>
    <source>
        <strain evidence="3 4">DSM 18978</strain>
    </source>
</reference>
<organism evidence="3 4">
    <name type="scientific">Alkaliphilus peptidifermentans DSM 18978</name>
    <dbReference type="NCBI Taxonomy" id="1120976"/>
    <lineage>
        <taxon>Bacteria</taxon>
        <taxon>Bacillati</taxon>
        <taxon>Bacillota</taxon>
        <taxon>Clostridia</taxon>
        <taxon>Peptostreptococcales</taxon>
        <taxon>Natronincolaceae</taxon>
        <taxon>Alkaliphilus</taxon>
    </lineage>
</organism>
<dbReference type="EMBL" id="FMUS01000038">
    <property type="protein sequence ID" value="SCZ07692.1"/>
    <property type="molecule type" value="Genomic_DNA"/>
</dbReference>
<dbReference type="PANTHER" id="PTHR43734:SF1">
    <property type="entry name" value="PHYTOENE DESATURASE"/>
    <property type="match status" value="1"/>
</dbReference>
<name>A0A1G5L479_9FIRM</name>
<protein>
    <submittedName>
        <fullName evidence="3">Phytoene dehydrogenase-related protein</fullName>
    </submittedName>
</protein>
<evidence type="ECO:0000313" key="3">
    <source>
        <dbReference type="EMBL" id="SCZ07692.1"/>
    </source>
</evidence>
<dbReference type="Proteomes" id="UP000198636">
    <property type="component" value="Unassembled WGS sequence"/>
</dbReference>
<proteinExistence type="inferred from homology"/>
<accession>A0A1G5L479</accession>
<dbReference type="RefSeq" id="WP_091547291.1">
    <property type="nucleotide sequence ID" value="NZ_FMUS01000038.1"/>
</dbReference>
<evidence type="ECO:0000313" key="4">
    <source>
        <dbReference type="Proteomes" id="UP000198636"/>
    </source>
</evidence>
<sequence>MKKVIVVGAGIAGMSAGIYALQSGFDVTILEQHTIPGGNCTSWRRKGYLFEGALHWLTGSSKKTHLNHVWRNVGALNDNTKIHLKDSLYTCYYHGQEVCFYRDPDKLRHHLLAVSPEDAKEIKSLYKDIKRFMNFKVPVIDIKGVKVNQKSKMSPLELMKMIRILPKIIAFNKISVEDYSQKFKHPAIRELLLNIVGETLTASALFFTLGCLAAGDGGYVEGGSLVMTENMAKRFKGLGGEIMYSSPVEKVIVVKDEVVGVLVNGKEIISDAVIVTADTLTSTQKLFETPLKEPWMEEMRKNVKFMANTFVSIGVECDLSDLPEGMIFPLQKPFTFAGEDFRTLSLHNYASYKGYAPIGCSALTTIFMGDTYEYWKAKRNSGEYELEKEKLAKSVVHLLEDKLPQTKGKVKVIDIATPLTYERYCGTMHGSWMTLMEKEDKMVTYPSISQYIKNLYFAGQRLQTPGGLPVAVDTGRKAVQHLCKDAQVVFQGKVD</sequence>
<dbReference type="GO" id="GO:0016491">
    <property type="term" value="F:oxidoreductase activity"/>
    <property type="evidence" value="ECO:0007669"/>
    <property type="project" value="InterPro"/>
</dbReference>
<evidence type="ECO:0000259" key="2">
    <source>
        <dbReference type="Pfam" id="PF01593"/>
    </source>
</evidence>
<comment type="similarity">
    <text evidence="1">Belongs to the carotenoid/retinoid oxidoreductase family. CrtN subfamily.</text>
</comment>
<dbReference type="STRING" id="1120976.SAMN03080606_04048"/>
<dbReference type="InterPro" id="IPR002937">
    <property type="entry name" value="Amino_oxidase"/>
</dbReference>
<evidence type="ECO:0000256" key="1">
    <source>
        <dbReference type="ARBA" id="ARBA00038322"/>
    </source>
</evidence>
<dbReference type="AlphaFoldDB" id="A0A1G5L479"/>
<dbReference type="InterPro" id="IPR036188">
    <property type="entry name" value="FAD/NAD-bd_sf"/>
</dbReference>
<dbReference type="PANTHER" id="PTHR43734">
    <property type="entry name" value="PHYTOENE DESATURASE"/>
    <property type="match status" value="1"/>
</dbReference>
<dbReference type="OrthoDB" id="9814556at2"/>
<keyword evidence="4" id="KW-1185">Reference proteome</keyword>